<reference evidence="2" key="2">
    <citation type="journal article" date="2014" name="ISME J.">
        <title>Microbial stratification in low pH oxic and suboxic macroscopic growths along an acid mine drainage.</title>
        <authorList>
            <person name="Mendez-Garcia C."/>
            <person name="Mesa V."/>
            <person name="Sprenger R.R."/>
            <person name="Richter M."/>
            <person name="Diez M.S."/>
            <person name="Solano J."/>
            <person name="Bargiela R."/>
            <person name="Golyshina O.V."/>
            <person name="Manteca A."/>
            <person name="Ramos J.L."/>
            <person name="Gallego J.R."/>
            <person name="Llorente I."/>
            <person name="Martins Dos Santos V.A."/>
            <person name="Jensen O.N."/>
            <person name="Pelaez A.I."/>
            <person name="Sanchez J."/>
            <person name="Ferrer M."/>
        </authorList>
    </citation>
    <scope>NUCLEOTIDE SEQUENCE</scope>
</reference>
<dbReference type="EMBL" id="AUZY01005310">
    <property type="protein sequence ID" value="EQD59501.1"/>
    <property type="molecule type" value="Genomic_DNA"/>
</dbReference>
<dbReference type="InterPro" id="IPR048470">
    <property type="entry name" value="M3K_C"/>
</dbReference>
<name>T1AG75_9ZZZZ</name>
<sequence>AMEDTDDYHNLNDKVGVHILTEHMRSLLHEIRIWRSEVWMTYIVTGGNSVFIPCHKKDAGEIMKRVAFFTGTMHELKVAGKASSGT</sequence>
<feature type="domain" description="Mevalonate-3-kinase C-terminal" evidence="1">
    <location>
        <begin position="1"/>
        <end position="59"/>
    </location>
</feature>
<accession>T1AG75</accession>
<reference evidence="2" key="1">
    <citation type="submission" date="2013-08" db="EMBL/GenBank/DDBJ databases">
        <authorList>
            <person name="Mendez C."/>
            <person name="Richter M."/>
            <person name="Ferrer M."/>
            <person name="Sanchez J."/>
        </authorList>
    </citation>
    <scope>NUCLEOTIDE SEQUENCE</scope>
</reference>
<protein>
    <submittedName>
        <fullName evidence="2">Mevalonate pyrophosphate decarboxylase</fullName>
    </submittedName>
</protein>
<comment type="caution">
    <text evidence="2">The sequence shown here is derived from an EMBL/GenBank/DDBJ whole genome shotgun (WGS) entry which is preliminary data.</text>
</comment>
<organism evidence="2">
    <name type="scientific">mine drainage metagenome</name>
    <dbReference type="NCBI Taxonomy" id="410659"/>
    <lineage>
        <taxon>unclassified sequences</taxon>
        <taxon>metagenomes</taxon>
        <taxon>ecological metagenomes</taxon>
    </lineage>
</organism>
<evidence type="ECO:0000259" key="1">
    <source>
        <dbReference type="Pfam" id="PF21433"/>
    </source>
</evidence>
<dbReference type="Pfam" id="PF21433">
    <property type="entry name" value="M3K_C"/>
    <property type="match status" value="1"/>
</dbReference>
<feature type="non-terminal residue" evidence="2">
    <location>
        <position position="1"/>
    </location>
</feature>
<gene>
    <name evidence="2" type="ORF">B1B_08183</name>
</gene>
<dbReference type="AlphaFoldDB" id="T1AG75"/>
<evidence type="ECO:0000313" key="2">
    <source>
        <dbReference type="EMBL" id="EQD59501.1"/>
    </source>
</evidence>
<proteinExistence type="predicted"/>